<keyword evidence="9" id="KW-1185">Reference proteome</keyword>
<dbReference type="GO" id="GO:0006189">
    <property type="term" value="P:'de novo' IMP biosynthetic process"/>
    <property type="evidence" value="ECO:0007669"/>
    <property type="project" value="UniProtKB-UniRule"/>
</dbReference>
<dbReference type="PROSITE" id="PS50975">
    <property type="entry name" value="ATP_GRASP"/>
    <property type="match status" value="1"/>
</dbReference>
<dbReference type="InterPro" id="IPR040686">
    <property type="entry name" value="PurK_C"/>
</dbReference>
<evidence type="ECO:0000256" key="2">
    <source>
        <dbReference type="ARBA" id="ARBA00022741"/>
    </source>
</evidence>
<dbReference type="Pfam" id="PF22660">
    <property type="entry name" value="RS_preATP-grasp-like"/>
    <property type="match status" value="1"/>
</dbReference>
<dbReference type="Gene3D" id="3.30.1490.20">
    <property type="entry name" value="ATP-grasp fold, A domain"/>
    <property type="match status" value="1"/>
</dbReference>
<dbReference type="Gene3D" id="3.40.50.20">
    <property type="match status" value="1"/>
</dbReference>
<feature type="binding site" evidence="5">
    <location>
        <begin position="273"/>
        <end position="274"/>
    </location>
    <ligand>
        <name>ATP</name>
        <dbReference type="ChEBI" id="CHEBI:30616"/>
    </ligand>
</feature>
<feature type="binding site" evidence="5">
    <location>
        <position position="150"/>
    </location>
    <ligand>
        <name>ATP</name>
        <dbReference type="ChEBI" id="CHEBI:30616"/>
    </ligand>
</feature>
<dbReference type="PANTHER" id="PTHR11609">
    <property type="entry name" value="PURINE BIOSYNTHESIS PROTEIN 6/7, PUR6/7"/>
    <property type="match status" value="1"/>
</dbReference>
<comment type="function">
    <text evidence="5">Catalyzes the ATP-dependent conversion of 5-aminoimidazole ribonucleotide (AIR) and HCO(3)(-) to N5-carboxyaminoimidazole ribonucleotide (N5-CAIR).</text>
</comment>
<dbReference type="Pfam" id="PF02222">
    <property type="entry name" value="ATP-grasp"/>
    <property type="match status" value="1"/>
</dbReference>
<comment type="subunit">
    <text evidence="5 6">Homodimer.</text>
</comment>
<evidence type="ECO:0000256" key="4">
    <source>
        <dbReference type="ARBA" id="ARBA00022840"/>
    </source>
</evidence>
<dbReference type="InterPro" id="IPR013815">
    <property type="entry name" value="ATP_grasp_subdomain_1"/>
</dbReference>
<dbReference type="GO" id="GO:0005829">
    <property type="term" value="C:cytosol"/>
    <property type="evidence" value="ECO:0007669"/>
    <property type="project" value="TreeGrafter"/>
</dbReference>
<dbReference type="HAMAP" id="MF_01928">
    <property type="entry name" value="PurK"/>
    <property type="match status" value="1"/>
</dbReference>
<comment type="pathway">
    <text evidence="5 6">Purine metabolism; IMP biosynthesis via de novo pathway; 5-amino-1-(5-phospho-D-ribosyl)imidazole-4-carboxylate from 5-amino-1-(5-phospho-D-ribosyl)imidazole (N5-CAIR route): step 1/2.</text>
</comment>
<dbReference type="AlphaFoldDB" id="A0A1H7YK98"/>
<organism evidence="8 9">
    <name type="scientific">Bosea lupini</name>
    <dbReference type="NCBI Taxonomy" id="1036779"/>
    <lineage>
        <taxon>Bacteria</taxon>
        <taxon>Pseudomonadati</taxon>
        <taxon>Pseudomonadota</taxon>
        <taxon>Alphaproteobacteria</taxon>
        <taxon>Hyphomicrobiales</taxon>
        <taxon>Boseaceae</taxon>
        <taxon>Bosea</taxon>
    </lineage>
</organism>
<evidence type="ECO:0000256" key="6">
    <source>
        <dbReference type="RuleBase" id="RU361200"/>
    </source>
</evidence>
<dbReference type="PANTHER" id="PTHR11609:SF5">
    <property type="entry name" value="PHOSPHORIBOSYLAMINOIMIDAZOLE CARBOXYLASE"/>
    <property type="match status" value="1"/>
</dbReference>
<reference evidence="9" key="1">
    <citation type="submission" date="2016-10" db="EMBL/GenBank/DDBJ databases">
        <authorList>
            <person name="Varghese N."/>
            <person name="Submissions S."/>
        </authorList>
    </citation>
    <scope>NUCLEOTIDE SEQUENCE [LARGE SCALE GENOMIC DNA]</scope>
    <source>
        <strain evidence="9">LMG 26383,CCUG 61248,R- 45681</strain>
    </source>
</reference>
<name>A0A1H7YK98_9HYPH</name>
<dbReference type="STRING" id="1036779.SAMN04515666_11215"/>
<dbReference type="NCBIfam" id="NF004679">
    <property type="entry name" value="PRK06019.1-5"/>
    <property type="match status" value="1"/>
</dbReference>
<keyword evidence="4 5" id="KW-0067">ATP-binding</keyword>
<dbReference type="GO" id="GO:0004638">
    <property type="term" value="F:phosphoribosylaminoimidazole carboxylase activity"/>
    <property type="evidence" value="ECO:0007669"/>
    <property type="project" value="InterPro"/>
</dbReference>
<feature type="binding site" evidence="5">
    <location>
        <begin position="185"/>
        <end position="188"/>
    </location>
    <ligand>
        <name>ATP</name>
        <dbReference type="ChEBI" id="CHEBI:30616"/>
    </ligand>
</feature>
<keyword evidence="3 5" id="KW-0658">Purine biosynthesis</keyword>
<dbReference type="GO" id="GO:0005524">
    <property type="term" value="F:ATP binding"/>
    <property type="evidence" value="ECO:0007669"/>
    <property type="project" value="UniProtKB-UniRule"/>
</dbReference>
<sequence>MKSMPNVFGPGSRLGIVGGGQLARMIALSAAELAISSHIFTPEPHCPAGDVAAQVTQAEYDDEVALAAFADSVDIITYEFENVPAKTAALLASRRPLHPNSDALETTQDRLLEKEFIAGLNLPVASFHAIDTIEDLSHGVQILGSPCILKTRRFGYDGKGQIKIEANDGLNRAFDEMSGAPAILEAYIPFTREISVVAARNAVGEFCAFDICENVHRDHILQFTYVPANIQNKTAEIAISAARKIADALQYVGVIAVEMFVTSDGSGERIIINEIAPRVHNSAHWTIDGANTSQFQQHVRAICGLPLGSVARRGTIEMENIVGDATQRWLDFLGEPNTHLHLYGKRETRPGRKMGHVTRVR</sequence>
<evidence type="ECO:0000256" key="1">
    <source>
        <dbReference type="ARBA" id="ARBA00022598"/>
    </source>
</evidence>
<evidence type="ECO:0000313" key="9">
    <source>
        <dbReference type="Proteomes" id="UP000199664"/>
    </source>
</evidence>
<dbReference type="UniPathway" id="UPA00074">
    <property type="reaction ID" value="UER00942"/>
</dbReference>
<dbReference type="FunFam" id="3.40.50.20:FF:000016">
    <property type="entry name" value="N5-carboxyaminoimidazole ribonucleotide synthase"/>
    <property type="match status" value="1"/>
</dbReference>
<evidence type="ECO:0000256" key="3">
    <source>
        <dbReference type="ARBA" id="ARBA00022755"/>
    </source>
</evidence>
<dbReference type="InterPro" id="IPR003135">
    <property type="entry name" value="ATP-grasp_carboxylate-amine"/>
</dbReference>
<evidence type="ECO:0000313" key="8">
    <source>
        <dbReference type="EMBL" id="SEM46686.1"/>
    </source>
</evidence>
<gene>
    <name evidence="5 6" type="primary">purK</name>
    <name evidence="8" type="ORF">SAMN04515666_11215</name>
</gene>
<dbReference type="Gene3D" id="3.30.470.20">
    <property type="entry name" value="ATP-grasp fold, B domain"/>
    <property type="match status" value="1"/>
</dbReference>
<protein>
    <recommendedName>
        <fullName evidence="5 6">N5-carboxyaminoimidazole ribonucleotide synthase</fullName>
        <shortName evidence="5 6">N5-CAIR synthase</shortName>
        <ecNumber evidence="5 6">6.3.4.18</ecNumber>
    </recommendedName>
    <alternativeName>
        <fullName evidence="5 6">5-(carboxyamino)imidazole ribonucleotide synthetase</fullName>
    </alternativeName>
</protein>
<comment type="catalytic activity">
    <reaction evidence="5 6">
        <text>5-amino-1-(5-phospho-beta-D-ribosyl)imidazole + hydrogencarbonate + ATP = 5-carboxyamino-1-(5-phospho-D-ribosyl)imidazole + ADP + phosphate + 2 H(+)</text>
        <dbReference type="Rhea" id="RHEA:19317"/>
        <dbReference type="ChEBI" id="CHEBI:15378"/>
        <dbReference type="ChEBI" id="CHEBI:17544"/>
        <dbReference type="ChEBI" id="CHEBI:30616"/>
        <dbReference type="ChEBI" id="CHEBI:43474"/>
        <dbReference type="ChEBI" id="CHEBI:58730"/>
        <dbReference type="ChEBI" id="CHEBI:137981"/>
        <dbReference type="ChEBI" id="CHEBI:456216"/>
        <dbReference type="EC" id="6.3.4.18"/>
    </reaction>
</comment>
<dbReference type="SUPFAM" id="SSF56059">
    <property type="entry name" value="Glutathione synthetase ATP-binding domain-like"/>
    <property type="match status" value="1"/>
</dbReference>
<evidence type="ECO:0000259" key="7">
    <source>
        <dbReference type="PROSITE" id="PS50975"/>
    </source>
</evidence>
<dbReference type="InterPro" id="IPR011761">
    <property type="entry name" value="ATP-grasp"/>
</dbReference>
<dbReference type="EC" id="6.3.4.18" evidence="5 6"/>
<dbReference type="Proteomes" id="UP000199664">
    <property type="component" value="Unassembled WGS sequence"/>
</dbReference>
<dbReference type="InterPro" id="IPR011054">
    <property type="entry name" value="Rudment_hybrid_motif"/>
</dbReference>
<dbReference type="Pfam" id="PF17769">
    <property type="entry name" value="PurK_C"/>
    <property type="match status" value="1"/>
</dbReference>
<feature type="binding site" evidence="5">
    <location>
        <begin position="155"/>
        <end position="161"/>
    </location>
    <ligand>
        <name>ATP</name>
        <dbReference type="ChEBI" id="CHEBI:30616"/>
    </ligand>
</feature>
<dbReference type="InterPro" id="IPR005875">
    <property type="entry name" value="PurK"/>
</dbReference>
<comment type="similarity">
    <text evidence="5 6">Belongs to the PurK/PurT family.</text>
</comment>
<dbReference type="GO" id="GO:0034028">
    <property type="term" value="F:5-(carboxyamino)imidazole ribonucleotide synthase activity"/>
    <property type="evidence" value="ECO:0007669"/>
    <property type="project" value="UniProtKB-UniRule"/>
</dbReference>
<feature type="binding site" evidence="5">
    <location>
        <position position="110"/>
    </location>
    <ligand>
        <name>ATP</name>
        <dbReference type="ChEBI" id="CHEBI:30616"/>
    </ligand>
</feature>
<keyword evidence="2 5" id="KW-0547">Nucleotide-binding</keyword>
<accession>A0A1H7YK98</accession>
<dbReference type="InterPro" id="IPR054350">
    <property type="entry name" value="PurT/PurK_preATP-grasp"/>
</dbReference>
<comment type="function">
    <text evidence="6">Catalyzes the ATP-dependent conversion of 5-aminoimidazole ribonucleotide (AIR) and HCO(3)- to N5-carboxyaminoimidazole ribonucleotide (N5-CAIR).</text>
</comment>
<dbReference type="InterPro" id="IPR016185">
    <property type="entry name" value="PreATP-grasp_dom_sf"/>
</dbReference>
<feature type="binding site" evidence="5">
    <location>
        <position position="193"/>
    </location>
    <ligand>
        <name>ATP</name>
        <dbReference type="ChEBI" id="CHEBI:30616"/>
    </ligand>
</feature>
<dbReference type="GO" id="GO:0046872">
    <property type="term" value="F:metal ion binding"/>
    <property type="evidence" value="ECO:0007669"/>
    <property type="project" value="InterPro"/>
</dbReference>
<dbReference type="SUPFAM" id="SSF51246">
    <property type="entry name" value="Rudiment single hybrid motif"/>
    <property type="match status" value="1"/>
</dbReference>
<dbReference type="NCBIfam" id="TIGR01161">
    <property type="entry name" value="purK"/>
    <property type="match status" value="1"/>
</dbReference>
<keyword evidence="1 5" id="KW-0436">Ligase</keyword>
<proteinExistence type="inferred from homology"/>
<feature type="domain" description="ATP-grasp" evidence="7">
    <location>
        <begin position="114"/>
        <end position="303"/>
    </location>
</feature>
<feature type="binding site" evidence="5">
    <location>
        <position position="216"/>
    </location>
    <ligand>
        <name>ATP</name>
        <dbReference type="ChEBI" id="CHEBI:30616"/>
    </ligand>
</feature>
<evidence type="ECO:0000256" key="5">
    <source>
        <dbReference type="HAMAP-Rule" id="MF_01928"/>
    </source>
</evidence>
<dbReference type="NCBIfam" id="NF004676">
    <property type="entry name" value="PRK06019.1-2"/>
    <property type="match status" value="1"/>
</dbReference>
<dbReference type="SUPFAM" id="SSF52440">
    <property type="entry name" value="PreATP-grasp domain"/>
    <property type="match status" value="1"/>
</dbReference>
<dbReference type="EMBL" id="FOAN01000012">
    <property type="protein sequence ID" value="SEM46686.1"/>
    <property type="molecule type" value="Genomic_DNA"/>
</dbReference>